<feature type="compositionally biased region" description="Polar residues" evidence="1">
    <location>
        <begin position="274"/>
        <end position="290"/>
    </location>
</feature>
<feature type="compositionally biased region" description="Low complexity" evidence="1">
    <location>
        <begin position="232"/>
        <end position="245"/>
    </location>
</feature>
<dbReference type="Proteomes" id="UP000243015">
    <property type="component" value="Unassembled WGS sequence"/>
</dbReference>
<dbReference type="AlphaFoldDB" id="A0A178F4R9"/>
<organism evidence="2 3">
    <name type="scientific">Trichophyton rubrum</name>
    <name type="common">Athlete's foot fungus</name>
    <name type="synonym">Epidermophyton rubrum</name>
    <dbReference type="NCBI Taxonomy" id="5551"/>
    <lineage>
        <taxon>Eukaryota</taxon>
        <taxon>Fungi</taxon>
        <taxon>Dikarya</taxon>
        <taxon>Ascomycota</taxon>
        <taxon>Pezizomycotina</taxon>
        <taxon>Eurotiomycetes</taxon>
        <taxon>Eurotiomycetidae</taxon>
        <taxon>Onygenales</taxon>
        <taxon>Arthrodermataceae</taxon>
        <taxon>Trichophyton</taxon>
    </lineage>
</organism>
<evidence type="ECO:0000313" key="3">
    <source>
        <dbReference type="Proteomes" id="UP000243015"/>
    </source>
</evidence>
<gene>
    <name evidence="2" type="ORF">A7C99_1823</name>
</gene>
<feature type="compositionally biased region" description="Basic and acidic residues" evidence="1">
    <location>
        <begin position="653"/>
        <end position="663"/>
    </location>
</feature>
<dbReference type="Gene3D" id="1.20.58.80">
    <property type="entry name" value="Phosphotransferase system, lactose/cellobiose-type IIA subunit"/>
    <property type="match status" value="1"/>
</dbReference>
<evidence type="ECO:0000313" key="2">
    <source>
        <dbReference type="EMBL" id="OAL66437.1"/>
    </source>
</evidence>
<evidence type="ECO:0000256" key="1">
    <source>
        <dbReference type="SAM" id="MobiDB-lite"/>
    </source>
</evidence>
<feature type="compositionally biased region" description="Polar residues" evidence="1">
    <location>
        <begin position="250"/>
        <end position="263"/>
    </location>
</feature>
<name>A0A178F4R9_TRIRU</name>
<feature type="region of interest" description="Disordered" evidence="1">
    <location>
        <begin position="653"/>
        <end position="691"/>
    </location>
</feature>
<feature type="region of interest" description="Disordered" evidence="1">
    <location>
        <begin position="196"/>
        <end position="331"/>
    </location>
</feature>
<feature type="compositionally biased region" description="Basic and acidic residues" evidence="1">
    <location>
        <begin position="671"/>
        <end position="682"/>
    </location>
</feature>
<feature type="region of interest" description="Disordered" evidence="1">
    <location>
        <begin position="44"/>
        <end position="63"/>
    </location>
</feature>
<dbReference type="PANTHER" id="PTHR40130:SF1">
    <property type="entry name" value="SPINDLE POLE BODY-ASSOCIATED PROTEIN CUT12 DOMAIN-CONTAINING PROTEIN"/>
    <property type="match status" value="1"/>
</dbReference>
<sequence length="691" mass="75960">MVVNYVEEEQSRRASFARLDRQVGDVAVLLATPESRGRKKYRDIDAPKTARLTSSPGLLPASARPDANNELYVAVPQPSTGNRDYDLLARCRPRLTIYLLRLLAAMESSPLLLAHTHSRNALHETRKSNPVAASEEHDLAAGEFATARLSITDPSAARTLRLLEDHHKQLATIIRFQHENPPSAAEAERKLSGGAEELAPNPTASPVTHRGSGLTAGPQFQQHSKQQHHHQQQQQQQQQQQYVQHPPRLLSQTSSGSRNSSIAGNLASARGIPSQRQHANPVSPTVSAQNARARMAGSPVQARQRDGRRADQLSTDSQQNRSREVNRSWGQPISPTRVTAQEYVSPYIKDTAIAGLKSITGDEPFKRFYSTFEGVISKLSAPLAFASLPLGVDAPQPRLLSGQKAPAADTKTNTDAAVADFTSFSDKDPDVSKLISSAALRAIKDKDGHFGSHNPAESFYVVPTTGGMISYAGILSREEKEAVKDSLESVEDDFVDASENPPSPEDFIQKGAVKLDRSTTLLPRKNKGDHSRSLKTVEELHMENEALRHLSDTLAKRLHMWEVNAQSSSLALQQSIRAMHNQHAILPSLQTSPAASTIGEPMSSAVPSAASDLRIRELQELIKNNERELEKVSRENEKLRAVVERYRERWEKLKEGARVRREGAGNGNGKPSKDDSKERAEEDTSNNKQGD</sequence>
<comment type="caution">
    <text evidence="2">The sequence shown here is derived from an EMBL/GenBank/DDBJ whole genome shotgun (WGS) entry which is preliminary data.</text>
</comment>
<dbReference type="VEuPathDB" id="FungiDB:TERG_03995"/>
<reference evidence="2 3" key="1">
    <citation type="submission" date="2016-05" db="EMBL/GenBank/DDBJ databases">
        <title>Genome sequencing of Trichophyton rubrum CMCC(F)T1i isolated from hair.</title>
        <authorList>
            <person name="Zhan P."/>
            <person name="Tao Y."/>
            <person name="Liu W."/>
        </authorList>
    </citation>
    <scope>NUCLEOTIDE SEQUENCE [LARGE SCALE GENOMIC DNA]</scope>
    <source>
        <strain evidence="3">CMCC(F)T1i</strain>
    </source>
</reference>
<protein>
    <submittedName>
        <fullName evidence="2">Uncharacterized protein</fullName>
    </submittedName>
</protein>
<dbReference type="EMBL" id="LHPM01000012">
    <property type="protein sequence ID" value="OAL66437.1"/>
    <property type="molecule type" value="Genomic_DNA"/>
</dbReference>
<accession>A0A178F4R9</accession>
<proteinExistence type="predicted"/>
<dbReference type="PANTHER" id="PTHR40130">
    <property type="entry name" value="EXPRESSED PROTEIN"/>
    <property type="match status" value="1"/>
</dbReference>